<evidence type="ECO:0000313" key="1">
    <source>
        <dbReference type="EMBL" id="WWM70693.1"/>
    </source>
</evidence>
<dbReference type="InterPro" id="IPR036526">
    <property type="entry name" value="C-N_Hydrolase_sf"/>
</dbReference>
<organism evidence="1 2">
    <name type="scientific">Sphingomonas kaistensis</name>
    <dbReference type="NCBI Taxonomy" id="298708"/>
    <lineage>
        <taxon>Bacteria</taxon>
        <taxon>Pseudomonadati</taxon>
        <taxon>Pseudomonadota</taxon>
        <taxon>Alphaproteobacteria</taxon>
        <taxon>Sphingomonadales</taxon>
        <taxon>Sphingomonadaceae</taxon>
        <taxon>Sphingomonas</taxon>
    </lineage>
</organism>
<proteinExistence type="predicted"/>
<accession>A0ABZ2G0R6</accession>
<dbReference type="Gene3D" id="3.60.110.10">
    <property type="entry name" value="Carbon-nitrogen hydrolase"/>
    <property type="match status" value="2"/>
</dbReference>
<keyword evidence="2" id="KW-1185">Reference proteome</keyword>
<gene>
    <name evidence="1" type="ORF">V6R86_08410</name>
</gene>
<dbReference type="Proteomes" id="UP001382935">
    <property type="component" value="Chromosome"/>
</dbReference>
<dbReference type="EMBL" id="CP145607">
    <property type="protein sequence ID" value="WWM70693.1"/>
    <property type="molecule type" value="Genomic_DNA"/>
</dbReference>
<dbReference type="RefSeq" id="WP_338503674.1">
    <property type="nucleotide sequence ID" value="NZ_CP145607.1"/>
</dbReference>
<sequence>MLEIKLEESALRPLDGTLQVRVFQDRAERDVLGDRDALRRAQQVDDVTESEVQTFEERLRLTREGELAVMSFHRGVQRNREALKRAASDRSIVTLGGISPEAHNLTIIASGGRVYEQAKTSLSSEDGDDGVIAGRVLHVFHNEDEPEAVRWAVVNCHEYTHADIMKILLERRIELLVVVTFNAATQLYWEYAIADVHRLFCFIIVVNVAELGGSAAFAPFRHLGNQRNATLRTAGQLFSTRGPFETTATVNLDIAELRRLRQLYGDEGLSGPKAMRSAKYLPLAPSEHFMHTYDREAGSPAVDEVVDVSLEWNGDDPTVAIVQLNSVPADQYVACRYRLDQLADTYKLARFEEGLKLHLSFLEQRLPVGANGRKVLDFLVLPEVFVSRRFAEQELVSFCERTNAVAICGVDYPGSTDEENRNSAWIMTGRGRIAEYDKVTRSQYDALADEVGGRMPLMRGRKLYRFTNSNADAFGVLICYDFSHFDLVHRINMEGRETPLDALFVIAHNPFGELYRTCCIADSHRFYQHVILSNVAPFGGSGILAPIRTEGARQTLVNLGIRNETISLTRLELSEQRAARAMDDTAIHEQAKTSGIMMRRPGIYSRRLC</sequence>
<reference evidence="1 2" key="1">
    <citation type="submission" date="2024-02" db="EMBL/GenBank/DDBJ databases">
        <title>Full genome sequence of Sphingomonas kaistensis.</title>
        <authorList>
            <person name="Poletto B.L."/>
            <person name="Silva G."/>
            <person name="Galante D."/>
            <person name="Campos K.R."/>
            <person name="Santos M.B.N."/>
            <person name="Sacchi C.T."/>
        </authorList>
    </citation>
    <scope>NUCLEOTIDE SEQUENCE [LARGE SCALE GENOMIC DNA]</scope>
    <source>
        <strain evidence="1 2">MA4R</strain>
    </source>
</reference>
<evidence type="ECO:0000313" key="2">
    <source>
        <dbReference type="Proteomes" id="UP001382935"/>
    </source>
</evidence>
<dbReference type="SUPFAM" id="SSF56317">
    <property type="entry name" value="Carbon-nitrogen hydrolase"/>
    <property type="match status" value="2"/>
</dbReference>
<protein>
    <recommendedName>
        <fullName evidence="3">CN hydrolase domain-containing protein</fullName>
    </recommendedName>
</protein>
<name>A0ABZ2G0R6_9SPHN</name>
<evidence type="ECO:0008006" key="3">
    <source>
        <dbReference type="Google" id="ProtNLM"/>
    </source>
</evidence>